<dbReference type="Proteomes" id="UP000827284">
    <property type="component" value="Unassembled WGS sequence"/>
</dbReference>
<reference evidence="1" key="1">
    <citation type="submission" date="2021-11" db="EMBL/GenBank/DDBJ databases">
        <authorList>
            <person name="Herlambang A."/>
            <person name="Guo Y."/>
            <person name="Takashima Y."/>
            <person name="Nishizawa T."/>
        </authorList>
    </citation>
    <scope>NUCLEOTIDE SEQUENCE</scope>
    <source>
        <strain evidence="1">E1425</strain>
    </source>
</reference>
<comment type="caution">
    <text evidence="1">The sequence shown here is derived from an EMBL/GenBank/DDBJ whole genome shotgun (WGS) entry which is preliminary data.</text>
</comment>
<dbReference type="AlphaFoldDB" id="A0A9P3LYR4"/>
<gene>
    <name evidence="1" type="ORF">EMPS_07756</name>
</gene>
<organism evidence="1 2">
    <name type="scientific">Entomortierella parvispora</name>
    <dbReference type="NCBI Taxonomy" id="205924"/>
    <lineage>
        <taxon>Eukaryota</taxon>
        <taxon>Fungi</taxon>
        <taxon>Fungi incertae sedis</taxon>
        <taxon>Mucoromycota</taxon>
        <taxon>Mortierellomycotina</taxon>
        <taxon>Mortierellomycetes</taxon>
        <taxon>Mortierellales</taxon>
        <taxon>Mortierellaceae</taxon>
        <taxon>Entomortierella</taxon>
    </lineage>
</organism>
<reference evidence="1" key="2">
    <citation type="journal article" date="2022" name="Microbiol. Resour. Announc.">
        <title>Whole-Genome Sequence of Entomortierella parvispora E1425, a Mucoromycotan Fungus Associated with Burkholderiaceae-Related Endosymbiotic Bacteria.</title>
        <authorList>
            <person name="Herlambang A."/>
            <person name="Guo Y."/>
            <person name="Takashima Y."/>
            <person name="Narisawa K."/>
            <person name="Ohta H."/>
            <person name="Nishizawa T."/>
        </authorList>
    </citation>
    <scope>NUCLEOTIDE SEQUENCE</scope>
    <source>
        <strain evidence="1">E1425</strain>
    </source>
</reference>
<accession>A0A9P3LYR4</accession>
<dbReference type="EMBL" id="BQFW01000010">
    <property type="protein sequence ID" value="GJJ75398.1"/>
    <property type="molecule type" value="Genomic_DNA"/>
</dbReference>
<protein>
    <submittedName>
        <fullName evidence="1">Uncharacterized protein</fullName>
    </submittedName>
</protein>
<evidence type="ECO:0000313" key="2">
    <source>
        <dbReference type="Proteomes" id="UP000827284"/>
    </source>
</evidence>
<dbReference type="OrthoDB" id="10625583at2759"/>
<sequence length="83" mass="9426">MLAKNKTFCHRELADRLAKHGILFLGEREIPTAHQETAFPDYTNIRKVILKDVGKLGKATRTKLVDGFRACKDTYPDDHGDDL</sequence>
<evidence type="ECO:0000313" key="1">
    <source>
        <dbReference type="EMBL" id="GJJ75398.1"/>
    </source>
</evidence>
<proteinExistence type="predicted"/>
<keyword evidence="2" id="KW-1185">Reference proteome</keyword>
<name>A0A9P3LYR4_9FUNG</name>